<feature type="repeat" description="TPR" evidence="1">
    <location>
        <begin position="477"/>
        <end position="510"/>
    </location>
</feature>
<protein>
    <submittedName>
        <fullName evidence="2">Tetratricopeptide repeat protein</fullName>
    </submittedName>
</protein>
<dbReference type="SUPFAM" id="SSF48452">
    <property type="entry name" value="TPR-like"/>
    <property type="match status" value="3"/>
</dbReference>
<dbReference type="InterPro" id="IPR011990">
    <property type="entry name" value="TPR-like_helical_dom_sf"/>
</dbReference>
<accession>A0A8J7SFF7</accession>
<evidence type="ECO:0000313" key="3">
    <source>
        <dbReference type="Proteomes" id="UP000655420"/>
    </source>
</evidence>
<feature type="repeat" description="TPR" evidence="1">
    <location>
        <begin position="408"/>
        <end position="441"/>
    </location>
</feature>
<dbReference type="Pfam" id="PF13432">
    <property type="entry name" value="TPR_16"/>
    <property type="match status" value="3"/>
</dbReference>
<organism evidence="2 3">
    <name type="scientific">Thermohalobaculum xanthum</name>
    <dbReference type="NCBI Taxonomy" id="2753746"/>
    <lineage>
        <taxon>Bacteria</taxon>
        <taxon>Pseudomonadati</taxon>
        <taxon>Pseudomonadota</taxon>
        <taxon>Alphaproteobacteria</taxon>
        <taxon>Rhodobacterales</taxon>
        <taxon>Paracoccaceae</taxon>
        <taxon>Thermohalobaculum</taxon>
    </lineage>
</organism>
<reference evidence="2" key="1">
    <citation type="submission" date="2020-12" db="EMBL/GenBank/DDBJ databases">
        <title>Bacterial taxonomy.</title>
        <authorList>
            <person name="Pan X."/>
        </authorList>
    </citation>
    <scope>NUCLEOTIDE SEQUENCE</scope>
    <source>
        <strain evidence="2">M0105</strain>
    </source>
</reference>
<dbReference type="SMART" id="SM00028">
    <property type="entry name" value="TPR"/>
    <property type="match status" value="5"/>
</dbReference>
<dbReference type="PROSITE" id="PS50005">
    <property type="entry name" value="TPR"/>
    <property type="match status" value="3"/>
</dbReference>
<keyword evidence="3" id="KW-1185">Reference proteome</keyword>
<evidence type="ECO:0000256" key="1">
    <source>
        <dbReference type="PROSITE-ProRule" id="PRU00339"/>
    </source>
</evidence>
<dbReference type="RefSeq" id="WP_200610419.1">
    <property type="nucleotide sequence ID" value="NZ_JAEHHL010000007.1"/>
</dbReference>
<gene>
    <name evidence="2" type="ORF">H0I76_12925</name>
</gene>
<dbReference type="PANTHER" id="PTHR12558:SF13">
    <property type="entry name" value="CELL DIVISION CYCLE PROTEIN 27 HOMOLOG"/>
    <property type="match status" value="1"/>
</dbReference>
<evidence type="ECO:0000313" key="2">
    <source>
        <dbReference type="EMBL" id="MBK0400096.1"/>
    </source>
</evidence>
<dbReference type="EMBL" id="JAEHHL010000007">
    <property type="protein sequence ID" value="MBK0400096.1"/>
    <property type="molecule type" value="Genomic_DNA"/>
</dbReference>
<dbReference type="Gene3D" id="1.25.40.10">
    <property type="entry name" value="Tetratricopeptide repeat domain"/>
    <property type="match status" value="2"/>
</dbReference>
<dbReference type="AlphaFoldDB" id="A0A8J7SFF7"/>
<dbReference type="InterPro" id="IPR019734">
    <property type="entry name" value="TPR_rpt"/>
</dbReference>
<dbReference type="PANTHER" id="PTHR12558">
    <property type="entry name" value="CELL DIVISION CYCLE 16,23,27"/>
    <property type="match status" value="1"/>
</dbReference>
<proteinExistence type="predicted"/>
<comment type="caution">
    <text evidence="2">The sequence shown here is derived from an EMBL/GenBank/DDBJ whole genome shotgun (WGS) entry which is preliminary data.</text>
</comment>
<keyword evidence="1" id="KW-0802">TPR repeat</keyword>
<dbReference type="Proteomes" id="UP000655420">
    <property type="component" value="Unassembled WGS sequence"/>
</dbReference>
<feature type="repeat" description="TPR" evidence="1">
    <location>
        <begin position="370"/>
        <end position="403"/>
    </location>
</feature>
<name>A0A8J7SFF7_9RHOB</name>
<sequence length="583" mass="63250">MDCCFSFVTRAVGVSAIALLLAGAPRPGIAEPAVGAYLAAEQAVRNGDAAGAAEYYARALAGDPSDKTLLERTILAKVAAGQVDTAIPLARRLEEVSPGHNLGALVLAADGLKRRKPDEVRAALDAVPEDGGQFLGLLIEAWAHVAAGDTNAARMAITDLQADTNLGPAGQQLASYHLGLMEALAGNDEAAVEAFLKASDSPDTAGFRLVRSQAGALARLDRTDEARALISQRLGRTLGDDRLEDLERSIAQGDLPSPVVTSAEQGTAEAFFDLAGFLARGANRMVGLAYARLANFLDPDLIEAKLLTAQMLRASDQYDQAIAAYETVPRDVPEAMQAQIGRAETLQLSGRVEPAIIAMREVAARFPRSIEAQNALGDLLRREERFDEAALAYDATIRLLPEVEPYHWVLFYQRGIAYERSKQWDLAEPDFLKALELEPDQPLVLNYLGYSWVEMGLNFDEAQAMIEKAVEQRPQDGYIVDSLGWVLYRLGDFEAASTHLERAVELMPVDPVINDHYGDALWMVGRKTEARFQWKRALSFEPEEKDLKRIRRKLEVGLDTVLAEEAASGTPAVIGATDAKNGG</sequence>